<accession>A0A3R8X7L5</accession>
<name>A0A3R8X7L5_ECTOL</name>
<dbReference type="PROSITE" id="PS51257">
    <property type="entry name" value="PROKAR_LIPOPROTEIN"/>
    <property type="match status" value="1"/>
</dbReference>
<dbReference type="RefSeq" id="WP_125875236.1">
    <property type="nucleotide sequence ID" value="NZ_RHRS01000110.1"/>
</dbReference>
<reference evidence="1 2" key="1">
    <citation type="submission" date="2018-10" db="EMBL/GenBank/DDBJ databases">
        <title>Transmission dynamics of multidrug resistant bacteria on intensive care unit surfaces.</title>
        <authorList>
            <person name="D'Souza A.W."/>
            <person name="Potter R.F."/>
            <person name="Wallace M."/>
            <person name="Shupe A."/>
            <person name="Patel S."/>
            <person name="Sun S."/>
            <person name="Gul D."/>
            <person name="Kwon J.H."/>
            <person name="Andleeb S."/>
            <person name="Burnham C.-A.D."/>
            <person name="Dantas G."/>
        </authorList>
    </citation>
    <scope>NUCLEOTIDE SEQUENCE [LARGE SCALE GENOMIC DNA]</scope>
    <source>
        <strain evidence="1 2">PO_271</strain>
    </source>
</reference>
<evidence type="ECO:0000313" key="2">
    <source>
        <dbReference type="Proteomes" id="UP000272833"/>
    </source>
</evidence>
<gene>
    <name evidence="1" type="ORF">EGJ44_22190</name>
</gene>
<proteinExistence type="predicted"/>
<evidence type="ECO:0000313" key="1">
    <source>
        <dbReference type="EMBL" id="RRW26504.1"/>
    </source>
</evidence>
<protein>
    <submittedName>
        <fullName evidence="1">Uncharacterized protein</fullName>
    </submittedName>
</protein>
<dbReference type="AlphaFoldDB" id="A0A3R8X7L5"/>
<comment type="caution">
    <text evidence="1">The sequence shown here is derived from an EMBL/GenBank/DDBJ whole genome shotgun (WGS) entry which is preliminary data.</text>
</comment>
<organism evidence="1 2">
    <name type="scientific">Ectopseudomonas oleovorans</name>
    <name type="common">Pseudomonas oleovorans</name>
    <dbReference type="NCBI Taxonomy" id="301"/>
    <lineage>
        <taxon>Bacteria</taxon>
        <taxon>Pseudomonadati</taxon>
        <taxon>Pseudomonadota</taxon>
        <taxon>Gammaproteobacteria</taxon>
        <taxon>Pseudomonadales</taxon>
        <taxon>Pseudomonadaceae</taxon>
        <taxon>Ectopseudomonas</taxon>
    </lineage>
</organism>
<dbReference type="Proteomes" id="UP000272833">
    <property type="component" value="Unassembled WGS sequence"/>
</dbReference>
<dbReference type="EMBL" id="RHRS01000110">
    <property type="protein sequence ID" value="RRW26504.1"/>
    <property type="molecule type" value="Genomic_DNA"/>
</dbReference>
<sequence length="93" mass="9857">MQIKSGAHAPTGSACPKKAVELFFVVHPKVAKPLFGPFLSCDDAECGRLAIRSPGAVVEACQVDCLDELTRIRAEAHGRVMRAFAAGQGVRHG</sequence>